<comment type="caution">
    <text evidence="1">The sequence shown here is derived from an EMBL/GenBank/DDBJ whole genome shotgun (WGS) entry which is preliminary data.</text>
</comment>
<dbReference type="PATRIC" id="fig|1121326.3.peg.6219"/>
<evidence type="ECO:0000313" key="2">
    <source>
        <dbReference type="Proteomes" id="UP000076603"/>
    </source>
</evidence>
<keyword evidence="2" id="KW-1185">Reference proteome</keyword>
<organism evidence="1 2">
    <name type="scientific">Clostridium magnum DSM 2767</name>
    <dbReference type="NCBI Taxonomy" id="1121326"/>
    <lineage>
        <taxon>Bacteria</taxon>
        <taxon>Bacillati</taxon>
        <taxon>Bacillota</taxon>
        <taxon>Clostridia</taxon>
        <taxon>Eubacteriales</taxon>
        <taxon>Clostridiaceae</taxon>
        <taxon>Clostridium</taxon>
    </lineage>
</organism>
<name>A0A161WPL7_9CLOT</name>
<accession>A0A161WPL7</accession>
<dbReference type="RefSeq" id="WP_066630944.1">
    <property type="nucleotide sequence ID" value="NZ_FQXL01000046.1"/>
</dbReference>
<proteinExistence type="predicted"/>
<dbReference type="Proteomes" id="UP000076603">
    <property type="component" value="Unassembled WGS sequence"/>
</dbReference>
<dbReference type="AlphaFoldDB" id="A0A161WPL7"/>
<evidence type="ECO:0000313" key="1">
    <source>
        <dbReference type="EMBL" id="KZL88498.1"/>
    </source>
</evidence>
<dbReference type="EMBL" id="LWAE01000017">
    <property type="protein sequence ID" value="KZL88498.1"/>
    <property type="molecule type" value="Genomic_DNA"/>
</dbReference>
<dbReference type="STRING" id="1121326.CLMAG_61530"/>
<gene>
    <name evidence="1" type="ORF">CLMAG_61530</name>
</gene>
<sequence>MKTQYTVRTTKDGKMMFTKDVEIVTKEHDELVLAITEHIGYDTEDAEIYAQWLKNTCLDAYRSEYELRRKIH</sequence>
<protein>
    <submittedName>
        <fullName evidence="1">Uncharacterized protein</fullName>
    </submittedName>
</protein>
<reference evidence="1 2" key="1">
    <citation type="submission" date="2016-04" db="EMBL/GenBank/DDBJ databases">
        <title>Genome sequence of Clostridium magnum DSM 2767.</title>
        <authorList>
            <person name="Poehlein A."/>
            <person name="Uhlig R."/>
            <person name="Fischer R."/>
            <person name="Bahl H."/>
            <person name="Daniel R."/>
        </authorList>
    </citation>
    <scope>NUCLEOTIDE SEQUENCE [LARGE SCALE GENOMIC DNA]</scope>
    <source>
        <strain evidence="1 2">DSM 2767</strain>
    </source>
</reference>